<evidence type="ECO:0000313" key="1">
    <source>
        <dbReference type="EMBL" id="KTB49095.1"/>
    </source>
</evidence>
<accession>A0A0W0GKL9</accession>
<dbReference type="AlphaFoldDB" id="A0A0W0GKL9"/>
<dbReference type="Proteomes" id="UP000053947">
    <property type="component" value="Unassembled WGS sequence"/>
</dbReference>
<keyword evidence="2" id="KW-1185">Reference proteome</keyword>
<gene>
    <name evidence="1" type="ORF">DEALK_00060</name>
</gene>
<dbReference type="EMBL" id="LFDV01000001">
    <property type="protein sequence ID" value="KTB49095.1"/>
    <property type="molecule type" value="Genomic_DNA"/>
</dbReference>
<sequence>MMVLLQLKFKRKSNPGDLTHRILVKGNNEVMWAFGPDDSFLSEHNTVGLMDIVI</sequence>
<reference evidence="1 2" key="1">
    <citation type="submission" date="2015-06" db="EMBL/GenBank/DDBJ databases">
        <title>Genome sequence of the organohalide-respiring Dehalogenimonas alkenigignens type strain (IP3-3T).</title>
        <authorList>
            <person name="Key T.A."/>
            <person name="Richmond D.P."/>
            <person name="Bowman K.S."/>
            <person name="Cho Y.-J."/>
            <person name="Chun J."/>
            <person name="da Costa M.S."/>
            <person name="Rainey F.A."/>
            <person name="Moe W.M."/>
        </authorList>
    </citation>
    <scope>NUCLEOTIDE SEQUENCE [LARGE SCALE GENOMIC DNA]</scope>
    <source>
        <strain evidence="1 2">IP3-3</strain>
    </source>
</reference>
<name>A0A0W0GKL9_9CHLR</name>
<comment type="caution">
    <text evidence="1">The sequence shown here is derived from an EMBL/GenBank/DDBJ whole genome shotgun (WGS) entry which is preliminary data.</text>
</comment>
<protein>
    <submittedName>
        <fullName evidence="1">Uncharacterized protein</fullName>
    </submittedName>
</protein>
<proteinExistence type="predicted"/>
<evidence type="ECO:0000313" key="2">
    <source>
        <dbReference type="Proteomes" id="UP000053947"/>
    </source>
</evidence>
<organism evidence="1 2">
    <name type="scientific">Dehalogenimonas alkenigignens</name>
    <dbReference type="NCBI Taxonomy" id="1217799"/>
    <lineage>
        <taxon>Bacteria</taxon>
        <taxon>Bacillati</taxon>
        <taxon>Chloroflexota</taxon>
        <taxon>Dehalococcoidia</taxon>
        <taxon>Dehalococcoidales</taxon>
        <taxon>Dehalococcoidaceae</taxon>
        <taxon>Dehalogenimonas</taxon>
    </lineage>
</organism>